<evidence type="ECO:0008006" key="3">
    <source>
        <dbReference type="Google" id="ProtNLM"/>
    </source>
</evidence>
<sequence>MVSFSQTNIFPQVGNVGIGLTNPTRQLQVGNSSNYSAMYNDYLNTVNHMVFESKDSNDGGAFIFRSTQDSGTKDLLTIDRFGNVGICTTATSTHKLAVNGTIGAREIKVEASAWSDFVFEKDYRLKDLKEVESFIEENKHLPDIPSEKEVLENGIAVSEMNAKLLQKIEELTLYTIEQQKQLDRQRKLIEQLLSKQK</sequence>
<dbReference type="EMBL" id="QFLI01000002">
    <property type="protein sequence ID" value="PXY01809.1"/>
    <property type="molecule type" value="Genomic_DNA"/>
</dbReference>
<keyword evidence="2" id="KW-1185">Reference proteome</keyword>
<name>A0A2V3ZZC5_9BACT</name>
<dbReference type="AlphaFoldDB" id="A0A2V3ZZC5"/>
<reference evidence="1 2" key="1">
    <citation type="submission" date="2018-05" db="EMBL/GenBank/DDBJ databases">
        <title>Marinifilum breve JC075T sp. nov., a marine bacterium isolated from Yongle Blue Hole in the South China Sea.</title>
        <authorList>
            <person name="Fu T."/>
        </authorList>
    </citation>
    <scope>NUCLEOTIDE SEQUENCE [LARGE SCALE GENOMIC DNA]</scope>
    <source>
        <strain evidence="1 2">JC075</strain>
    </source>
</reference>
<dbReference type="Proteomes" id="UP000248079">
    <property type="component" value="Unassembled WGS sequence"/>
</dbReference>
<accession>A0A2V3ZZC5</accession>
<comment type="caution">
    <text evidence="1">The sequence shown here is derived from an EMBL/GenBank/DDBJ whole genome shotgun (WGS) entry which is preliminary data.</text>
</comment>
<evidence type="ECO:0000313" key="2">
    <source>
        <dbReference type="Proteomes" id="UP000248079"/>
    </source>
</evidence>
<proteinExistence type="predicted"/>
<organism evidence="1 2">
    <name type="scientific">Marinifilum breve</name>
    <dbReference type="NCBI Taxonomy" id="2184082"/>
    <lineage>
        <taxon>Bacteria</taxon>
        <taxon>Pseudomonadati</taxon>
        <taxon>Bacteroidota</taxon>
        <taxon>Bacteroidia</taxon>
        <taxon>Marinilabiliales</taxon>
        <taxon>Marinifilaceae</taxon>
    </lineage>
</organism>
<gene>
    <name evidence="1" type="ORF">DF185_03945</name>
</gene>
<protein>
    <recommendedName>
        <fullName evidence="3">Peptidase S74 domain-containing protein</fullName>
    </recommendedName>
</protein>
<evidence type="ECO:0000313" key="1">
    <source>
        <dbReference type="EMBL" id="PXY01809.1"/>
    </source>
</evidence>